<accession>A0ABZ2UTY8</accession>
<evidence type="ECO:0008006" key="4">
    <source>
        <dbReference type="Google" id="ProtNLM"/>
    </source>
</evidence>
<feature type="signal peptide" evidence="1">
    <location>
        <begin position="1"/>
        <end position="22"/>
    </location>
</feature>
<organism evidence="2 3">
    <name type="scientific">Okeanomitos corallinicola TIOX110</name>
    <dbReference type="NCBI Taxonomy" id="3133117"/>
    <lineage>
        <taxon>Bacteria</taxon>
        <taxon>Bacillati</taxon>
        <taxon>Cyanobacteriota</taxon>
        <taxon>Cyanophyceae</taxon>
        <taxon>Nostocales</taxon>
        <taxon>Aphanizomenonaceae</taxon>
        <taxon>Okeanomitos</taxon>
    </lineage>
</organism>
<name>A0ABZ2UTY8_9CYAN</name>
<dbReference type="PROSITE" id="PS51257">
    <property type="entry name" value="PROKAR_LIPOPROTEIN"/>
    <property type="match status" value="1"/>
</dbReference>
<sequence length="216" mass="24277">MNIQFIKLISVVTLLISVTACNSESQQKATSDNRVITEDKTVVIDSKSSQKPPSKTATILVEGEKNSIDLKLYEDKNLFSTYFPPEDFVVATETSAQQKEVKFIVNFGGVKNEDAYLKIVFPEQLQNIEAVKNFINGENGLIASNKWKIVNRNNKLTYPWVKEKIAFSKGKDIVGDIYIGAEKGKVFYVITHLPIEYVDGFSAREDLIFRNLEIGG</sequence>
<protein>
    <recommendedName>
        <fullName evidence="4">Lipoprotein</fullName>
    </recommendedName>
</protein>
<proteinExistence type="predicted"/>
<keyword evidence="3" id="KW-1185">Reference proteome</keyword>
<keyword evidence="1" id="KW-0732">Signal</keyword>
<gene>
    <name evidence="2" type="ORF">WJM97_21110</name>
</gene>
<reference evidence="2 3" key="1">
    <citation type="submission" date="2024-04" db="EMBL/GenBank/DDBJ databases">
        <title>Okeanomitos corallinicola gen. &amp; sp. nov. (Nostocales, Cyanobacteria), a new toxic marine heterocyst-forming cyanobacterium from a coral reef.</title>
        <authorList>
            <person name="Li H."/>
            <person name="Li R."/>
            <person name="Kang J."/>
            <person name="Hii K.S."/>
            <person name="Mohamed H.F."/>
            <person name="Xu X."/>
            <person name="Luo Z."/>
        </authorList>
    </citation>
    <scope>NUCLEOTIDE SEQUENCE [LARGE SCALE GENOMIC DNA]</scope>
    <source>
        <strain evidence="2 3">TIOX110</strain>
    </source>
</reference>
<dbReference type="EMBL" id="CP150886">
    <property type="protein sequence ID" value="WZB87825.1"/>
    <property type="molecule type" value="Genomic_DNA"/>
</dbReference>
<feature type="chain" id="PRO_5046252926" description="Lipoprotein" evidence="1">
    <location>
        <begin position="23"/>
        <end position="216"/>
    </location>
</feature>
<dbReference type="Proteomes" id="UP001483337">
    <property type="component" value="Chromosome"/>
</dbReference>
<dbReference type="RefSeq" id="WP_353930736.1">
    <property type="nucleotide sequence ID" value="NZ_CP150886.1"/>
</dbReference>
<evidence type="ECO:0000313" key="3">
    <source>
        <dbReference type="Proteomes" id="UP001483337"/>
    </source>
</evidence>
<evidence type="ECO:0000256" key="1">
    <source>
        <dbReference type="SAM" id="SignalP"/>
    </source>
</evidence>
<evidence type="ECO:0000313" key="2">
    <source>
        <dbReference type="EMBL" id="WZB87825.1"/>
    </source>
</evidence>